<evidence type="ECO:0000313" key="2">
    <source>
        <dbReference type="EMBL" id="OHA26445.1"/>
    </source>
</evidence>
<dbReference type="InterPro" id="IPR004860">
    <property type="entry name" value="LAGLIDADG_dom"/>
</dbReference>
<evidence type="ECO:0000259" key="1">
    <source>
        <dbReference type="Pfam" id="PF03161"/>
    </source>
</evidence>
<proteinExistence type="predicted"/>
<sequence length="255" mass="29704">MQNADSKYVPLSDQARAIILGSILGDGSLKIQSEYSNANLQIRHSETQKDYLLWKANALKEIAGDNSVSVQKADGYSTKPKWRFMSKRTPALTELHHLAYKHNVLRIRRKWLNQMTQLSLAVWWCDDGSLISYGGRKGVFCTDGFGEASVRILARYLGVVWNVRTVVAPVGRKRDGTRDEYWRIWIRSQEELKKFLRIILPYVPVASMLKKAILLYKDPQFQQRWISEVLQLSRFSRSVVMAEYEKKRARWNCYR</sequence>
<dbReference type="Gene3D" id="3.10.28.10">
    <property type="entry name" value="Homing endonucleases"/>
    <property type="match status" value="2"/>
</dbReference>
<accession>A0A1G2MRF8</accession>
<protein>
    <recommendedName>
        <fullName evidence="1">Homing endonuclease LAGLIDADG domain-containing protein</fullName>
    </recommendedName>
</protein>
<name>A0A1G2MRF8_9BACT</name>
<evidence type="ECO:0000313" key="3">
    <source>
        <dbReference type="Proteomes" id="UP000177565"/>
    </source>
</evidence>
<dbReference type="Proteomes" id="UP000177565">
    <property type="component" value="Unassembled WGS sequence"/>
</dbReference>
<dbReference type="InterPro" id="IPR027434">
    <property type="entry name" value="Homing_endonucl"/>
</dbReference>
<dbReference type="GO" id="GO:0004519">
    <property type="term" value="F:endonuclease activity"/>
    <property type="evidence" value="ECO:0007669"/>
    <property type="project" value="InterPro"/>
</dbReference>
<dbReference type="EMBL" id="MHRQ01000020">
    <property type="protein sequence ID" value="OHA26445.1"/>
    <property type="molecule type" value="Genomic_DNA"/>
</dbReference>
<dbReference type="STRING" id="1802312.A3C06_02600"/>
<dbReference type="Pfam" id="PF03161">
    <property type="entry name" value="LAGLIDADG_2"/>
    <property type="match status" value="1"/>
</dbReference>
<feature type="domain" description="Homing endonuclease LAGLIDADG" evidence="1">
    <location>
        <begin position="16"/>
        <end position="189"/>
    </location>
</feature>
<organism evidence="2 3">
    <name type="scientific">Candidatus Taylorbacteria bacterium RIFCSPHIGHO2_02_FULL_46_13</name>
    <dbReference type="NCBI Taxonomy" id="1802312"/>
    <lineage>
        <taxon>Bacteria</taxon>
        <taxon>Candidatus Tayloriibacteriota</taxon>
    </lineage>
</organism>
<comment type="caution">
    <text evidence="2">The sequence shown here is derived from an EMBL/GenBank/DDBJ whole genome shotgun (WGS) entry which is preliminary data.</text>
</comment>
<dbReference type="AlphaFoldDB" id="A0A1G2MRF8"/>
<gene>
    <name evidence="2" type="ORF">A3C06_02600</name>
</gene>
<dbReference type="SUPFAM" id="SSF55608">
    <property type="entry name" value="Homing endonucleases"/>
    <property type="match status" value="1"/>
</dbReference>
<reference evidence="2 3" key="1">
    <citation type="journal article" date="2016" name="Nat. Commun.">
        <title>Thousands of microbial genomes shed light on interconnected biogeochemical processes in an aquifer system.</title>
        <authorList>
            <person name="Anantharaman K."/>
            <person name="Brown C.T."/>
            <person name="Hug L.A."/>
            <person name="Sharon I."/>
            <person name="Castelle C.J."/>
            <person name="Probst A.J."/>
            <person name="Thomas B.C."/>
            <person name="Singh A."/>
            <person name="Wilkins M.J."/>
            <person name="Karaoz U."/>
            <person name="Brodie E.L."/>
            <person name="Williams K.H."/>
            <person name="Hubbard S.S."/>
            <person name="Banfield J.F."/>
        </authorList>
    </citation>
    <scope>NUCLEOTIDE SEQUENCE [LARGE SCALE GENOMIC DNA]</scope>
</reference>